<gene>
    <name evidence="1" type="ORF">A2482_02230</name>
</gene>
<dbReference type="AlphaFoldDB" id="A0A1F5TC89"/>
<accession>A0A1F5TC89</accession>
<proteinExistence type="predicted"/>
<evidence type="ECO:0000313" key="2">
    <source>
        <dbReference type="Proteomes" id="UP000178656"/>
    </source>
</evidence>
<comment type="caution">
    <text evidence="1">The sequence shown here is derived from an EMBL/GenBank/DDBJ whole genome shotgun (WGS) entry which is preliminary data.</text>
</comment>
<dbReference type="Proteomes" id="UP000178656">
    <property type="component" value="Unassembled WGS sequence"/>
</dbReference>
<protein>
    <submittedName>
        <fullName evidence="1">Uncharacterized protein</fullName>
    </submittedName>
</protein>
<organism evidence="1 2">
    <name type="scientific">Candidatus Falkowbacteria bacterium RIFOXYC2_FULL_48_21</name>
    <dbReference type="NCBI Taxonomy" id="1798005"/>
    <lineage>
        <taxon>Bacteria</taxon>
        <taxon>Candidatus Falkowiibacteriota</taxon>
    </lineage>
</organism>
<reference evidence="1 2" key="1">
    <citation type="journal article" date="2016" name="Nat. Commun.">
        <title>Thousands of microbial genomes shed light on interconnected biogeochemical processes in an aquifer system.</title>
        <authorList>
            <person name="Anantharaman K."/>
            <person name="Brown C.T."/>
            <person name="Hug L.A."/>
            <person name="Sharon I."/>
            <person name="Castelle C.J."/>
            <person name="Probst A.J."/>
            <person name="Thomas B.C."/>
            <person name="Singh A."/>
            <person name="Wilkins M.J."/>
            <person name="Karaoz U."/>
            <person name="Brodie E.L."/>
            <person name="Williams K.H."/>
            <person name="Hubbard S.S."/>
            <person name="Banfield J.F."/>
        </authorList>
    </citation>
    <scope>NUCLEOTIDE SEQUENCE [LARGE SCALE GENOMIC DNA]</scope>
</reference>
<evidence type="ECO:0000313" key="1">
    <source>
        <dbReference type="EMBL" id="OGF36578.1"/>
    </source>
</evidence>
<sequence length="156" mass="17763">MKRSDIKQHIIDYVAHNGHISMEMPVNLFTYNDALADTDNKEITACLFELVSEGKLVPEVGTSEFIHLREADKLEATTKDKPATPEQSIMHFFKADRFVSRTIGENNFDSFLIFMVKRSEHSEEATAAALTELIRQRKAHIMIYQQPKGLTVVHGE</sequence>
<name>A0A1F5TC89_9BACT</name>
<dbReference type="EMBL" id="MFGM01000033">
    <property type="protein sequence ID" value="OGF36578.1"/>
    <property type="molecule type" value="Genomic_DNA"/>
</dbReference>